<proteinExistence type="predicted"/>
<keyword evidence="2" id="KW-1185">Reference proteome</keyword>
<evidence type="ECO:0000313" key="2">
    <source>
        <dbReference type="Proteomes" id="UP001204772"/>
    </source>
</evidence>
<dbReference type="InterPro" id="IPR012337">
    <property type="entry name" value="RNaseH-like_sf"/>
</dbReference>
<name>A0ABT1FPI9_9BACT</name>
<dbReference type="EMBL" id="JAMZEL010000005">
    <property type="protein sequence ID" value="MCP1383686.1"/>
    <property type="molecule type" value="Genomic_DNA"/>
</dbReference>
<dbReference type="SUPFAM" id="SSF53098">
    <property type="entry name" value="Ribonuclease H-like"/>
    <property type="match status" value="1"/>
</dbReference>
<accession>A0ABT1FPI9</accession>
<organism evidence="1 2">
    <name type="scientific">Runella salmonicolor</name>
    <dbReference type="NCBI Taxonomy" id="2950278"/>
    <lineage>
        <taxon>Bacteria</taxon>
        <taxon>Pseudomonadati</taxon>
        <taxon>Bacteroidota</taxon>
        <taxon>Cytophagia</taxon>
        <taxon>Cytophagales</taxon>
        <taxon>Spirosomataceae</taxon>
        <taxon>Runella</taxon>
    </lineage>
</organism>
<dbReference type="Proteomes" id="UP001204772">
    <property type="component" value="Unassembled WGS sequence"/>
</dbReference>
<gene>
    <name evidence="1" type="ORF">NCI00_14665</name>
</gene>
<evidence type="ECO:0000313" key="1">
    <source>
        <dbReference type="EMBL" id="MCP1383686.1"/>
    </source>
</evidence>
<comment type="caution">
    <text evidence="1">The sequence shown here is derived from an EMBL/GenBank/DDBJ whole genome shotgun (WGS) entry which is preliminary data.</text>
</comment>
<dbReference type="RefSeq" id="WP_253528729.1">
    <property type="nucleotide sequence ID" value="NZ_JAMZEL010000005.1"/>
</dbReference>
<reference evidence="1 2" key="1">
    <citation type="submission" date="2022-06" db="EMBL/GenBank/DDBJ databases">
        <title>Runella sp. S5 genome sequencing.</title>
        <authorList>
            <person name="Park S."/>
        </authorList>
    </citation>
    <scope>NUCLEOTIDE SEQUENCE [LARGE SCALE GENOMIC DNA]</scope>
    <source>
        <strain evidence="1 2">S5</strain>
    </source>
</reference>
<protein>
    <recommendedName>
        <fullName evidence="3">NurA domain-containing protein</fullName>
    </recommendedName>
</protein>
<evidence type="ECO:0008006" key="3">
    <source>
        <dbReference type="Google" id="ProtNLM"/>
    </source>
</evidence>
<sequence length="388" mass="44533">MNNSIIEYIAKETHGKAYKSHRFCFDKELPFPSLTYDDNQTFTIRNDRYGETAPQKVTTSLEILAKTLQKQEKPIFSFFLDGSRRIYKVDDIEYQKRIFPIVGGQIGVACCERKSPDVFRKAILEKHLVLSVPSAADLGLHHDLALGKLVKDVNSSERLKRLGLHLSAILKYEAKKADKDKEEYMNLGTATIQDKMIECEKQVVDELVRKNLLHEDCYLIKDGSLQYPLATKSDFKDLAKYKANYRRVIGVSKSFNPEFSKDKQGRSNAAAIANLPLYHRTPAAVFQESRVGNVFFSVWYVRIRDAKVTDSPFSGIVKIEKVLVTKHEEENGLDSGEVDRITANIINERNPVCYGKDQRWANHLYPIYLTESYLKSQYLSDLHFINLF</sequence>